<name>A0A1I0BGS6_9GAMM</name>
<dbReference type="GO" id="GO:0016740">
    <property type="term" value="F:transferase activity"/>
    <property type="evidence" value="ECO:0007669"/>
    <property type="project" value="UniProtKB-KW"/>
</dbReference>
<dbReference type="PANTHER" id="PTHR48228">
    <property type="entry name" value="SUCCINYL-COA--D-CITRAMALATE COA-TRANSFERASE"/>
    <property type="match status" value="1"/>
</dbReference>
<accession>A0A1I0BGS6</accession>
<dbReference type="InterPro" id="IPR050509">
    <property type="entry name" value="CoA-transferase_III"/>
</dbReference>
<evidence type="ECO:0000313" key="1">
    <source>
        <dbReference type="EMBL" id="SET06078.1"/>
    </source>
</evidence>
<keyword evidence="2" id="KW-1185">Reference proteome</keyword>
<dbReference type="AlphaFoldDB" id="A0A1I0BGS6"/>
<dbReference type="STRING" id="430453.SAMN04487962_10412"/>
<dbReference type="Proteomes" id="UP000198762">
    <property type="component" value="Unassembled WGS sequence"/>
</dbReference>
<evidence type="ECO:0000313" key="2">
    <source>
        <dbReference type="Proteomes" id="UP000198762"/>
    </source>
</evidence>
<dbReference type="EMBL" id="FOHZ01000004">
    <property type="protein sequence ID" value="SET06078.1"/>
    <property type="molecule type" value="Genomic_DNA"/>
</dbReference>
<dbReference type="InterPro" id="IPR044855">
    <property type="entry name" value="CoA-Trfase_III_dom3_sf"/>
</dbReference>
<dbReference type="Pfam" id="PF02515">
    <property type="entry name" value="CoA_transf_3"/>
    <property type="match status" value="1"/>
</dbReference>
<proteinExistence type="predicted"/>
<keyword evidence="1" id="KW-0808">Transferase</keyword>
<sequence length="291" mass="30734">MMKSVALMSTSSPEPLAGIRVVSLASNLPGPVAAAQLASMGAQVTKIEPPAGDPLAAVARAWYDELVGDQEIVVLDLKQSEQRGRLDDYLADADALITAMRPSALSRLDLHRLSETHPALVHVEIVGHDGDAAEVPGHDLTYQAAHGTLCPPTMPLVPVADFLGAERAVSAAVAGLLSRTRVGRGGHYKIVLDHAAQMAGAAVRHGLMGPATPLGGALPTYRIYPTLDGYVALGALEPHFAARVSEHIGRTIEELESTFKTRTTSYWEAIGREHDIPLAEVKTPTSGVTND</sequence>
<gene>
    <name evidence="1" type="ORF">SAMN04487962_10412</name>
</gene>
<dbReference type="Gene3D" id="3.30.1540.10">
    <property type="entry name" value="formyl-coa transferase, domain 3"/>
    <property type="match status" value="1"/>
</dbReference>
<organism evidence="1 2">
    <name type="scientific">Marinobacter segnicrescens</name>
    <dbReference type="NCBI Taxonomy" id="430453"/>
    <lineage>
        <taxon>Bacteria</taxon>
        <taxon>Pseudomonadati</taxon>
        <taxon>Pseudomonadota</taxon>
        <taxon>Gammaproteobacteria</taxon>
        <taxon>Pseudomonadales</taxon>
        <taxon>Marinobacteraceae</taxon>
        <taxon>Marinobacter</taxon>
    </lineage>
</organism>
<dbReference type="InterPro" id="IPR003673">
    <property type="entry name" value="CoA-Trfase_fam_III"/>
</dbReference>
<reference evidence="2" key="1">
    <citation type="submission" date="2016-10" db="EMBL/GenBank/DDBJ databases">
        <authorList>
            <person name="Varghese N."/>
            <person name="Submissions S."/>
        </authorList>
    </citation>
    <scope>NUCLEOTIDE SEQUENCE [LARGE SCALE GENOMIC DNA]</scope>
    <source>
        <strain evidence="2">CGMCC 1.6489</strain>
    </source>
</reference>
<dbReference type="InterPro" id="IPR023606">
    <property type="entry name" value="CoA-Trfase_III_dom_1_sf"/>
</dbReference>
<dbReference type="SUPFAM" id="SSF89796">
    <property type="entry name" value="CoA-transferase family III (CaiB/BaiF)"/>
    <property type="match status" value="1"/>
</dbReference>
<dbReference type="PANTHER" id="PTHR48228:SF5">
    <property type="entry name" value="ALPHA-METHYLACYL-COA RACEMASE"/>
    <property type="match status" value="1"/>
</dbReference>
<protein>
    <submittedName>
        <fullName evidence="1">Crotonobetainyl-CoA:carnitine CoA-transferase CaiB</fullName>
    </submittedName>
</protein>
<dbReference type="Gene3D" id="3.40.50.10540">
    <property type="entry name" value="Crotonobetainyl-coa:carnitine coa-transferase, domain 1"/>
    <property type="match status" value="1"/>
</dbReference>